<organism evidence="2 3">
    <name type="scientific">Tribonema minus</name>
    <dbReference type="NCBI Taxonomy" id="303371"/>
    <lineage>
        <taxon>Eukaryota</taxon>
        <taxon>Sar</taxon>
        <taxon>Stramenopiles</taxon>
        <taxon>Ochrophyta</taxon>
        <taxon>PX clade</taxon>
        <taxon>Xanthophyceae</taxon>
        <taxon>Tribonematales</taxon>
        <taxon>Tribonemataceae</taxon>
        <taxon>Tribonema</taxon>
    </lineage>
</organism>
<feature type="compositionally biased region" description="Gly residues" evidence="1">
    <location>
        <begin position="131"/>
        <end position="143"/>
    </location>
</feature>
<sequence length="371" mass="36276">MDLLQLLPDAVRQDIEASAKRFRLSSPEPDGAGSDPDDAPPYTTALYQEGPDQGDVLQLQWIRLDLSGPTDAPDADAQAYLPSDGACGALVPAVFALDPCALLPRPSVELPDEDELSGAARSDAAADDDGSGGGSGSGDGSAGNGWQAEQDACLEAIVAALLNAHTRDAVAALPESALRGAARAAEARWAHALAPRLPSCAPAALTLLLRRCDAASGAGAAAPLADFLAFEGIATLLQAAAAAAAAAAETAAPPSKPAPAVEAAAAAAAAVAAAEAATPPSKPTPAVEAAAAAAAAAEQHALLQLCGAVVRHGRKLRSLGHGALRGAVLGLRLREHGGARGAEAEAALAEAWAACRSGGGGGGGGSGAAAG</sequence>
<dbReference type="AlphaFoldDB" id="A0A836CQ53"/>
<evidence type="ECO:0000313" key="3">
    <source>
        <dbReference type="Proteomes" id="UP000664859"/>
    </source>
</evidence>
<dbReference type="EMBL" id="JAFCMP010000018">
    <property type="protein sequence ID" value="KAG5191576.1"/>
    <property type="molecule type" value="Genomic_DNA"/>
</dbReference>
<reference evidence="2" key="1">
    <citation type="submission" date="2021-02" db="EMBL/GenBank/DDBJ databases">
        <title>First Annotated Genome of the Yellow-green Alga Tribonema minus.</title>
        <authorList>
            <person name="Mahan K.M."/>
        </authorList>
    </citation>
    <scope>NUCLEOTIDE SEQUENCE</scope>
    <source>
        <strain evidence="2">UTEX B ZZ1240</strain>
    </source>
</reference>
<feature type="region of interest" description="Disordered" evidence="1">
    <location>
        <begin position="18"/>
        <end position="51"/>
    </location>
</feature>
<feature type="compositionally biased region" description="Low complexity" evidence="1">
    <location>
        <begin position="25"/>
        <end position="34"/>
    </location>
</feature>
<gene>
    <name evidence="2" type="ORF">JKP88DRAFT_295702</name>
</gene>
<protein>
    <submittedName>
        <fullName evidence="2">Uncharacterized protein</fullName>
    </submittedName>
</protein>
<accession>A0A836CQ53</accession>
<comment type="caution">
    <text evidence="2">The sequence shown here is derived from an EMBL/GenBank/DDBJ whole genome shotgun (WGS) entry which is preliminary data.</text>
</comment>
<dbReference type="Proteomes" id="UP000664859">
    <property type="component" value="Unassembled WGS sequence"/>
</dbReference>
<proteinExistence type="predicted"/>
<name>A0A836CQ53_9STRA</name>
<keyword evidence="3" id="KW-1185">Reference proteome</keyword>
<evidence type="ECO:0000256" key="1">
    <source>
        <dbReference type="SAM" id="MobiDB-lite"/>
    </source>
</evidence>
<evidence type="ECO:0000313" key="2">
    <source>
        <dbReference type="EMBL" id="KAG5191576.1"/>
    </source>
</evidence>
<feature type="region of interest" description="Disordered" evidence="1">
    <location>
        <begin position="107"/>
        <end position="145"/>
    </location>
</feature>